<name>A0A933P0R9_9HYPH</name>
<evidence type="ECO:0000313" key="2">
    <source>
        <dbReference type="Proteomes" id="UP000782610"/>
    </source>
</evidence>
<evidence type="ECO:0000313" key="1">
    <source>
        <dbReference type="EMBL" id="MBI4924068.1"/>
    </source>
</evidence>
<organism evidence="1 2">
    <name type="scientific">Devosia nanyangense</name>
    <dbReference type="NCBI Taxonomy" id="1228055"/>
    <lineage>
        <taxon>Bacteria</taxon>
        <taxon>Pseudomonadati</taxon>
        <taxon>Pseudomonadota</taxon>
        <taxon>Alphaproteobacteria</taxon>
        <taxon>Hyphomicrobiales</taxon>
        <taxon>Devosiaceae</taxon>
        <taxon>Devosia</taxon>
    </lineage>
</organism>
<reference evidence="1" key="1">
    <citation type="submission" date="2020-07" db="EMBL/GenBank/DDBJ databases">
        <title>Huge and variable diversity of episymbiotic CPR bacteria and DPANN archaea in groundwater ecosystems.</title>
        <authorList>
            <person name="He C.Y."/>
            <person name="Keren R."/>
            <person name="Whittaker M."/>
            <person name="Farag I.F."/>
            <person name="Doudna J."/>
            <person name="Cate J.H.D."/>
            <person name="Banfield J.F."/>
        </authorList>
    </citation>
    <scope>NUCLEOTIDE SEQUENCE</scope>
    <source>
        <strain evidence="1">NC_groundwater_1586_Pr3_B-0.1um_66_15</strain>
    </source>
</reference>
<dbReference type="Proteomes" id="UP000782610">
    <property type="component" value="Unassembled WGS sequence"/>
</dbReference>
<dbReference type="EMBL" id="JACRAF010000068">
    <property type="protein sequence ID" value="MBI4924068.1"/>
    <property type="molecule type" value="Genomic_DNA"/>
</dbReference>
<gene>
    <name evidence="1" type="ORF">HY834_20225</name>
</gene>
<sequence length="85" mass="9338">MNDIDQSERAQLGLKYIEDSIVALLTRHQHGLTSSAVADVLGLQTNLDPGHRDMIAAGILALLARDGRILWDDASQLYIDNPNRS</sequence>
<protein>
    <submittedName>
        <fullName evidence="1">Uncharacterized protein</fullName>
    </submittedName>
</protein>
<accession>A0A933P0R9</accession>
<comment type="caution">
    <text evidence="1">The sequence shown here is derived from an EMBL/GenBank/DDBJ whole genome shotgun (WGS) entry which is preliminary data.</text>
</comment>
<proteinExistence type="predicted"/>
<dbReference type="AlphaFoldDB" id="A0A933P0R9"/>